<evidence type="ECO:0000256" key="1">
    <source>
        <dbReference type="SAM" id="MobiDB-lite"/>
    </source>
</evidence>
<dbReference type="AlphaFoldDB" id="A0A813QXI2"/>
<evidence type="ECO:0000313" key="3">
    <source>
        <dbReference type="EMBL" id="CAF3841628.1"/>
    </source>
</evidence>
<name>A0A813QXI2_9BILA</name>
<dbReference type="Proteomes" id="UP000663864">
    <property type="component" value="Unassembled WGS sequence"/>
</dbReference>
<gene>
    <name evidence="3" type="ORF">JBS370_LOCUS17690</name>
    <name evidence="2" type="ORF">ZHD862_LOCUS955</name>
</gene>
<sequence>MERYKGSSQASIDKRSHTTKESSALSINKHNQVQNEIDNLIQQGILEPIYKYDPKLDFMCVPIINRDQVIRQTRRQTCGLIWNSIRSPMISKLVYDGNSCAFVEILRTPKEWSRYDIDLLLLKIRHKNFLNGLALRDEFVRILQIILKRDFNEETNSEKKYSYELKDVDFTRNTIQLVFNSRQDIELTLIISLILLVEFDVSCIDFLHDTYTLLCNHNDFNDYLKYHPDINHTRLTPYNSIKFLFDYSLTEANLCEYLLQKSSPLSLILTGFLKLRKEWLKYVQRASKYASDTIKMQIHSEKHRQSTCSVNSVRSATSNTSTMNKITQNKIPLSTEIEVAFECLFSVSLLRLLFLTICTKYKQFGASYENDTAYAIEKALQLYSDALENNYLEHPFLKNINFLPDSLVTHELSIKIGIKRLIKEMQRDWKRNIRR</sequence>
<proteinExistence type="predicted"/>
<protein>
    <submittedName>
        <fullName evidence="2">Uncharacterized protein</fullName>
    </submittedName>
</protein>
<dbReference type="Proteomes" id="UP000663836">
    <property type="component" value="Unassembled WGS sequence"/>
</dbReference>
<feature type="region of interest" description="Disordered" evidence="1">
    <location>
        <begin position="1"/>
        <end position="27"/>
    </location>
</feature>
<dbReference type="EMBL" id="CAJNOT010000015">
    <property type="protein sequence ID" value="CAF0772947.1"/>
    <property type="molecule type" value="Genomic_DNA"/>
</dbReference>
<comment type="caution">
    <text evidence="2">The sequence shown here is derived from an EMBL/GenBank/DDBJ whole genome shotgun (WGS) entry which is preliminary data.</text>
</comment>
<feature type="compositionally biased region" description="Polar residues" evidence="1">
    <location>
        <begin position="1"/>
        <end position="11"/>
    </location>
</feature>
<evidence type="ECO:0000313" key="2">
    <source>
        <dbReference type="EMBL" id="CAF0772947.1"/>
    </source>
</evidence>
<accession>A0A813QXI2</accession>
<organism evidence="2 4">
    <name type="scientific">Rotaria sordida</name>
    <dbReference type="NCBI Taxonomy" id="392033"/>
    <lineage>
        <taxon>Eukaryota</taxon>
        <taxon>Metazoa</taxon>
        <taxon>Spiralia</taxon>
        <taxon>Gnathifera</taxon>
        <taxon>Rotifera</taxon>
        <taxon>Eurotatoria</taxon>
        <taxon>Bdelloidea</taxon>
        <taxon>Philodinida</taxon>
        <taxon>Philodinidae</taxon>
        <taxon>Rotaria</taxon>
    </lineage>
</organism>
<evidence type="ECO:0000313" key="4">
    <source>
        <dbReference type="Proteomes" id="UP000663864"/>
    </source>
</evidence>
<dbReference type="EMBL" id="CAJOBD010001925">
    <property type="protein sequence ID" value="CAF3841628.1"/>
    <property type="molecule type" value="Genomic_DNA"/>
</dbReference>
<reference evidence="2" key="1">
    <citation type="submission" date="2021-02" db="EMBL/GenBank/DDBJ databases">
        <authorList>
            <person name="Nowell W R."/>
        </authorList>
    </citation>
    <scope>NUCLEOTIDE SEQUENCE</scope>
</reference>